<feature type="compositionally biased region" description="Low complexity" evidence="1">
    <location>
        <begin position="22"/>
        <end position="34"/>
    </location>
</feature>
<accession>A0ABV8MZD9</accession>
<proteinExistence type="predicted"/>
<organism evidence="2 3">
    <name type="scientific">Streptomyces flavovirens</name>
    <dbReference type="NCBI Taxonomy" id="52258"/>
    <lineage>
        <taxon>Bacteria</taxon>
        <taxon>Bacillati</taxon>
        <taxon>Actinomycetota</taxon>
        <taxon>Actinomycetes</taxon>
        <taxon>Kitasatosporales</taxon>
        <taxon>Streptomycetaceae</taxon>
        <taxon>Streptomyces</taxon>
    </lineage>
</organism>
<reference evidence="3" key="1">
    <citation type="journal article" date="2019" name="Int. J. Syst. Evol. Microbiol.">
        <title>The Global Catalogue of Microorganisms (GCM) 10K type strain sequencing project: providing services to taxonomists for standard genome sequencing and annotation.</title>
        <authorList>
            <consortium name="The Broad Institute Genomics Platform"/>
            <consortium name="The Broad Institute Genome Sequencing Center for Infectious Disease"/>
            <person name="Wu L."/>
            <person name="Ma J."/>
        </authorList>
    </citation>
    <scope>NUCLEOTIDE SEQUENCE [LARGE SCALE GENOMIC DNA]</scope>
    <source>
        <strain evidence="3">CCM 3243</strain>
    </source>
</reference>
<sequence>MNAAPTPRLKSLPAPPTGPRLAGPAPATSSSGAPKVVGRKAVPTAVRPDPQTGDGRYPIAWLTITAPRGAAPTVTSVCECGRNLFATGHRKALALITDHTDHRTHCPLRTDQEGIAA</sequence>
<protein>
    <submittedName>
        <fullName evidence="2">Uncharacterized protein</fullName>
    </submittedName>
</protein>
<name>A0ABV8MZD9_9ACTN</name>
<gene>
    <name evidence="2" type="ORF">ACFO3R_00760</name>
</gene>
<evidence type="ECO:0000313" key="2">
    <source>
        <dbReference type="EMBL" id="MFC4184939.1"/>
    </source>
</evidence>
<evidence type="ECO:0000256" key="1">
    <source>
        <dbReference type="SAM" id="MobiDB-lite"/>
    </source>
</evidence>
<dbReference type="RefSeq" id="WP_345495101.1">
    <property type="nucleotide sequence ID" value="NZ_BAAAYA010000012.1"/>
</dbReference>
<feature type="region of interest" description="Disordered" evidence="1">
    <location>
        <begin position="1"/>
        <end position="56"/>
    </location>
</feature>
<dbReference type="Proteomes" id="UP001595871">
    <property type="component" value="Unassembled WGS sequence"/>
</dbReference>
<comment type="caution">
    <text evidence="2">The sequence shown here is derived from an EMBL/GenBank/DDBJ whole genome shotgun (WGS) entry which is preliminary data.</text>
</comment>
<evidence type="ECO:0000313" key="3">
    <source>
        <dbReference type="Proteomes" id="UP001595871"/>
    </source>
</evidence>
<keyword evidence="3" id="KW-1185">Reference proteome</keyword>
<dbReference type="EMBL" id="JBHSCF010000002">
    <property type="protein sequence ID" value="MFC4184939.1"/>
    <property type="molecule type" value="Genomic_DNA"/>
</dbReference>